<dbReference type="PaxDb" id="39947-A0A0P0XRF3"/>
<reference evidence="2 3" key="2">
    <citation type="journal article" date="2013" name="Plant Cell Physiol.">
        <title>Rice Annotation Project Database (RAP-DB): an integrative and interactive database for rice genomics.</title>
        <authorList>
            <person name="Sakai H."/>
            <person name="Lee S.S."/>
            <person name="Tanaka T."/>
            <person name="Numa H."/>
            <person name="Kim J."/>
            <person name="Kawahara Y."/>
            <person name="Wakimoto H."/>
            <person name="Yang C.C."/>
            <person name="Iwamoto M."/>
            <person name="Abe T."/>
            <person name="Yamada Y."/>
            <person name="Muto A."/>
            <person name="Inokuchi H."/>
            <person name="Ikemura T."/>
            <person name="Matsumoto T."/>
            <person name="Sasaki T."/>
            <person name="Itoh T."/>
        </authorList>
    </citation>
    <scope>NUCLEOTIDE SEQUENCE [LARGE SCALE GENOMIC DNA]</scope>
    <source>
        <strain evidence="3">cv. Nipponbare</strain>
    </source>
</reference>
<feature type="non-terminal residue" evidence="2">
    <location>
        <position position="95"/>
    </location>
</feature>
<keyword evidence="3" id="KW-1185">Reference proteome</keyword>
<name>A0A0P0XRF3_ORYSJ</name>
<dbReference type="InParanoid" id="A0A0P0XRF3"/>
<dbReference type="EMBL" id="AP014965">
    <property type="protein sequence ID" value="BAT09496.1"/>
    <property type="molecule type" value="Genomic_DNA"/>
</dbReference>
<reference evidence="2 3" key="3">
    <citation type="journal article" date="2013" name="Rice">
        <title>Improvement of the Oryza sativa Nipponbare reference genome using next generation sequence and optical map data.</title>
        <authorList>
            <person name="Kawahara Y."/>
            <person name="de la Bastide M."/>
            <person name="Hamilton J.P."/>
            <person name="Kanamori H."/>
            <person name="McCombie W.R."/>
            <person name="Ouyang S."/>
            <person name="Schwartz D.C."/>
            <person name="Tanaka T."/>
            <person name="Wu J."/>
            <person name="Zhou S."/>
            <person name="Childs K.L."/>
            <person name="Davidson R.M."/>
            <person name="Lin H."/>
            <person name="Quesada-Ocampo L."/>
            <person name="Vaillancourt B."/>
            <person name="Sakai H."/>
            <person name="Lee S.S."/>
            <person name="Kim J."/>
            <person name="Numa H."/>
            <person name="Itoh T."/>
            <person name="Buell C.R."/>
            <person name="Matsumoto T."/>
        </authorList>
    </citation>
    <scope>NUCLEOTIDE SEQUENCE [LARGE SCALE GENOMIC DNA]</scope>
    <source>
        <strain evidence="3">cv. Nipponbare</strain>
    </source>
</reference>
<evidence type="ECO:0000313" key="3">
    <source>
        <dbReference type="Proteomes" id="UP000059680"/>
    </source>
</evidence>
<protein>
    <submittedName>
        <fullName evidence="2">Os09g0569000 protein</fullName>
    </submittedName>
</protein>
<feature type="region of interest" description="Disordered" evidence="1">
    <location>
        <begin position="49"/>
        <end position="95"/>
    </location>
</feature>
<dbReference type="Proteomes" id="UP000059680">
    <property type="component" value="Chromosome 9"/>
</dbReference>
<gene>
    <name evidence="2" type="ordered locus">Os09g0569000</name>
    <name evidence="2" type="ORF">OSNPB_090569000</name>
</gene>
<reference evidence="3" key="1">
    <citation type="journal article" date="2005" name="Nature">
        <title>The map-based sequence of the rice genome.</title>
        <authorList>
            <consortium name="International rice genome sequencing project (IRGSP)"/>
            <person name="Matsumoto T."/>
            <person name="Wu J."/>
            <person name="Kanamori H."/>
            <person name="Katayose Y."/>
            <person name="Fujisawa M."/>
            <person name="Namiki N."/>
            <person name="Mizuno H."/>
            <person name="Yamamoto K."/>
            <person name="Antonio B.A."/>
            <person name="Baba T."/>
            <person name="Sakata K."/>
            <person name="Nagamura Y."/>
            <person name="Aoki H."/>
            <person name="Arikawa K."/>
            <person name="Arita K."/>
            <person name="Bito T."/>
            <person name="Chiden Y."/>
            <person name="Fujitsuka N."/>
            <person name="Fukunaka R."/>
            <person name="Hamada M."/>
            <person name="Harada C."/>
            <person name="Hayashi A."/>
            <person name="Hijishita S."/>
            <person name="Honda M."/>
            <person name="Hosokawa S."/>
            <person name="Ichikawa Y."/>
            <person name="Idonuma A."/>
            <person name="Iijima M."/>
            <person name="Ikeda M."/>
            <person name="Ikeno M."/>
            <person name="Ito K."/>
            <person name="Ito S."/>
            <person name="Ito T."/>
            <person name="Ito Y."/>
            <person name="Ito Y."/>
            <person name="Iwabuchi A."/>
            <person name="Kamiya K."/>
            <person name="Karasawa W."/>
            <person name="Kurita K."/>
            <person name="Katagiri S."/>
            <person name="Kikuta A."/>
            <person name="Kobayashi H."/>
            <person name="Kobayashi N."/>
            <person name="Machita K."/>
            <person name="Maehara T."/>
            <person name="Masukawa M."/>
            <person name="Mizubayashi T."/>
            <person name="Mukai Y."/>
            <person name="Nagasaki H."/>
            <person name="Nagata Y."/>
            <person name="Naito S."/>
            <person name="Nakashima M."/>
            <person name="Nakama Y."/>
            <person name="Nakamichi Y."/>
            <person name="Nakamura M."/>
            <person name="Meguro A."/>
            <person name="Negishi M."/>
            <person name="Ohta I."/>
            <person name="Ohta T."/>
            <person name="Okamoto M."/>
            <person name="Ono N."/>
            <person name="Saji S."/>
            <person name="Sakaguchi M."/>
            <person name="Sakai K."/>
            <person name="Shibata M."/>
            <person name="Shimokawa T."/>
            <person name="Song J."/>
            <person name="Takazaki Y."/>
            <person name="Terasawa K."/>
            <person name="Tsugane M."/>
            <person name="Tsuji K."/>
            <person name="Ueda S."/>
            <person name="Waki K."/>
            <person name="Yamagata H."/>
            <person name="Yamamoto M."/>
            <person name="Yamamoto S."/>
            <person name="Yamane H."/>
            <person name="Yoshiki S."/>
            <person name="Yoshihara R."/>
            <person name="Yukawa K."/>
            <person name="Zhong H."/>
            <person name="Yano M."/>
            <person name="Yuan Q."/>
            <person name="Ouyang S."/>
            <person name="Liu J."/>
            <person name="Jones K.M."/>
            <person name="Gansberger K."/>
            <person name="Moffat K."/>
            <person name="Hill J."/>
            <person name="Bera J."/>
            <person name="Fadrosh D."/>
            <person name="Jin S."/>
            <person name="Johri S."/>
            <person name="Kim M."/>
            <person name="Overton L."/>
            <person name="Reardon M."/>
            <person name="Tsitrin T."/>
            <person name="Vuong H."/>
            <person name="Weaver B."/>
            <person name="Ciecko A."/>
            <person name="Tallon L."/>
            <person name="Jackson J."/>
            <person name="Pai G."/>
            <person name="Aken S.V."/>
            <person name="Utterback T."/>
            <person name="Reidmuller S."/>
            <person name="Feldblyum T."/>
            <person name="Hsiao J."/>
            <person name="Zismann V."/>
            <person name="Iobst S."/>
            <person name="de Vazeille A.R."/>
            <person name="Buell C.R."/>
            <person name="Ying K."/>
            <person name="Li Y."/>
            <person name="Lu T."/>
            <person name="Huang Y."/>
            <person name="Zhao Q."/>
            <person name="Feng Q."/>
            <person name="Zhang L."/>
            <person name="Zhu J."/>
            <person name="Weng Q."/>
            <person name="Mu J."/>
            <person name="Lu Y."/>
            <person name="Fan D."/>
            <person name="Liu Y."/>
            <person name="Guan J."/>
            <person name="Zhang Y."/>
            <person name="Yu S."/>
            <person name="Liu X."/>
            <person name="Zhang Y."/>
            <person name="Hong G."/>
            <person name="Han B."/>
            <person name="Choisne N."/>
            <person name="Demange N."/>
            <person name="Orjeda G."/>
            <person name="Samain S."/>
            <person name="Cattolico L."/>
            <person name="Pelletier E."/>
            <person name="Couloux A."/>
            <person name="Segurens B."/>
            <person name="Wincker P."/>
            <person name="D'Hont A."/>
            <person name="Scarpelli C."/>
            <person name="Weissenbach J."/>
            <person name="Salanoubat M."/>
            <person name="Quetier F."/>
            <person name="Yu Y."/>
            <person name="Kim H.R."/>
            <person name="Rambo T."/>
            <person name="Currie J."/>
            <person name="Collura K."/>
            <person name="Luo M."/>
            <person name="Yang T."/>
            <person name="Ammiraju J.S.S."/>
            <person name="Engler F."/>
            <person name="Soderlund C."/>
            <person name="Wing R.A."/>
            <person name="Palmer L.E."/>
            <person name="de la Bastide M."/>
            <person name="Spiegel L."/>
            <person name="Nascimento L."/>
            <person name="Zutavern T."/>
            <person name="O'Shaughnessy A."/>
            <person name="Dike S."/>
            <person name="Dedhia N."/>
            <person name="Preston R."/>
            <person name="Balija V."/>
            <person name="McCombie W.R."/>
            <person name="Chow T."/>
            <person name="Chen H."/>
            <person name="Chung M."/>
            <person name="Chen C."/>
            <person name="Shaw J."/>
            <person name="Wu H."/>
            <person name="Hsiao K."/>
            <person name="Chao Y."/>
            <person name="Chu M."/>
            <person name="Cheng C."/>
            <person name="Hour A."/>
            <person name="Lee P."/>
            <person name="Lin S."/>
            <person name="Lin Y."/>
            <person name="Liou J."/>
            <person name="Liu S."/>
            <person name="Hsing Y."/>
            <person name="Raghuvanshi S."/>
            <person name="Mohanty A."/>
            <person name="Bharti A.K."/>
            <person name="Gaur A."/>
            <person name="Gupta V."/>
            <person name="Kumar D."/>
            <person name="Ravi V."/>
            <person name="Vij S."/>
            <person name="Kapur A."/>
            <person name="Khurana P."/>
            <person name="Khurana P."/>
            <person name="Khurana J.P."/>
            <person name="Tyagi A.K."/>
            <person name="Gaikwad K."/>
            <person name="Singh A."/>
            <person name="Dalal V."/>
            <person name="Srivastava S."/>
            <person name="Dixit A."/>
            <person name="Pal A.K."/>
            <person name="Ghazi I.A."/>
            <person name="Yadav M."/>
            <person name="Pandit A."/>
            <person name="Bhargava A."/>
            <person name="Sureshbabu K."/>
            <person name="Batra K."/>
            <person name="Sharma T.R."/>
            <person name="Mohapatra T."/>
            <person name="Singh N.K."/>
            <person name="Messing J."/>
            <person name="Nelson A.B."/>
            <person name="Fuks G."/>
            <person name="Kavchok S."/>
            <person name="Keizer G."/>
            <person name="Linton E."/>
            <person name="Llaca V."/>
            <person name="Song R."/>
            <person name="Tanyolac B."/>
            <person name="Young S."/>
            <person name="Ho-Il K."/>
            <person name="Hahn J.H."/>
            <person name="Sangsakoo G."/>
            <person name="Vanavichit A."/>
            <person name="de Mattos Luiz.A.T."/>
            <person name="Zimmer P.D."/>
            <person name="Malone G."/>
            <person name="Dellagostin O."/>
            <person name="de Oliveira A.C."/>
            <person name="Bevan M."/>
            <person name="Bancroft I."/>
            <person name="Minx P."/>
            <person name="Cordum H."/>
            <person name="Wilson R."/>
            <person name="Cheng Z."/>
            <person name="Jin W."/>
            <person name="Jiang J."/>
            <person name="Leong S.A."/>
            <person name="Iwama H."/>
            <person name="Gojobori T."/>
            <person name="Itoh T."/>
            <person name="Niimura Y."/>
            <person name="Fujii Y."/>
            <person name="Habara T."/>
            <person name="Sakai H."/>
            <person name="Sato Y."/>
            <person name="Wilson G."/>
            <person name="Kumar K."/>
            <person name="McCouch S."/>
            <person name="Juretic N."/>
            <person name="Hoen D."/>
            <person name="Wright S."/>
            <person name="Bruskiewich R."/>
            <person name="Bureau T."/>
            <person name="Miyao A."/>
            <person name="Hirochika H."/>
            <person name="Nishikawa T."/>
            <person name="Kadowaki K."/>
            <person name="Sugiura M."/>
            <person name="Burr B."/>
            <person name="Sasaki T."/>
        </authorList>
    </citation>
    <scope>NUCLEOTIDE SEQUENCE [LARGE SCALE GENOMIC DNA]</scope>
    <source>
        <strain evidence="3">cv. Nipponbare</strain>
    </source>
</reference>
<evidence type="ECO:0000313" key="2">
    <source>
        <dbReference type="EMBL" id="BAT09496.1"/>
    </source>
</evidence>
<feature type="compositionally biased region" description="Polar residues" evidence="1">
    <location>
        <begin position="65"/>
        <end position="83"/>
    </location>
</feature>
<dbReference type="AlphaFoldDB" id="A0A0P0XRF3"/>
<accession>A0A0P0XRF3</accession>
<evidence type="ECO:0000256" key="1">
    <source>
        <dbReference type="SAM" id="MobiDB-lite"/>
    </source>
</evidence>
<dbReference type="Gramene" id="Os09t0569000-01">
    <property type="protein sequence ID" value="Os09t0569000-01"/>
    <property type="gene ID" value="Os09g0569000"/>
</dbReference>
<sequence>TAVWFIFHQVFRQFPLICEVQCIYSERNQSNLQSGFLTRTNHLHQLKLTGTNLRPPPPPSLAQAPCQTLETQCQQGSSGQPQRAHQAASPQGPRH</sequence>
<organism evidence="2 3">
    <name type="scientific">Oryza sativa subsp. japonica</name>
    <name type="common">Rice</name>
    <dbReference type="NCBI Taxonomy" id="39947"/>
    <lineage>
        <taxon>Eukaryota</taxon>
        <taxon>Viridiplantae</taxon>
        <taxon>Streptophyta</taxon>
        <taxon>Embryophyta</taxon>
        <taxon>Tracheophyta</taxon>
        <taxon>Spermatophyta</taxon>
        <taxon>Magnoliopsida</taxon>
        <taxon>Liliopsida</taxon>
        <taxon>Poales</taxon>
        <taxon>Poaceae</taxon>
        <taxon>BOP clade</taxon>
        <taxon>Oryzoideae</taxon>
        <taxon>Oryzeae</taxon>
        <taxon>Oryzinae</taxon>
        <taxon>Oryza</taxon>
        <taxon>Oryza sativa</taxon>
    </lineage>
</organism>
<proteinExistence type="predicted"/>